<accession>A0A2T0ZR05</accession>
<dbReference type="InterPro" id="IPR002725">
    <property type="entry name" value="YgjP-like_metallopeptidase"/>
</dbReference>
<dbReference type="CDD" id="cd07344">
    <property type="entry name" value="M48_yhfN_like"/>
    <property type="match status" value="1"/>
</dbReference>
<dbReference type="Pfam" id="PF01863">
    <property type="entry name" value="YgjP-like"/>
    <property type="match status" value="1"/>
</dbReference>
<name>A0A2T0ZR05_9ACTN</name>
<dbReference type="AlphaFoldDB" id="A0A2T0ZR05"/>
<dbReference type="RefSeq" id="WP_238145506.1">
    <property type="nucleotide sequence ID" value="NZ_PVUE01000020.1"/>
</dbReference>
<gene>
    <name evidence="2" type="ORF">CLV47_1205</name>
</gene>
<dbReference type="PANTHER" id="PTHR30399:SF1">
    <property type="entry name" value="UTP PYROPHOSPHATASE"/>
    <property type="match status" value="1"/>
</dbReference>
<organism evidence="2 3">
    <name type="scientific">Antricoccus suffuscus</name>
    <dbReference type="NCBI Taxonomy" id="1629062"/>
    <lineage>
        <taxon>Bacteria</taxon>
        <taxon>Bacillati</taxon>
        <taxon>Actinomycetota</taxon>
        <taxon>Actinomycetes</taxon>
        <taxon>Geodermatophilales</taxon>
        <taxon>Antricoccaceae</taxon>
        <taxon>Antricoccus</taxon>
    </lineage>
</organism>
<dbReference type="Proteomes" id="UP000237752">
    <property type="component" value="Unassembled WGS sequence"/>
</dbReference>
<dbReference type="EMBL" id="PVUE01000020">
    <property type="protein sequence ID" value="PRZ38538.1"/>
    <property type="molecule type" value="Genomic_DNA"/>
</dbReference>
<proteinExistence type="predicted"/>
<dbReference type="PANTHER" id="PTHR30399">
    <property type="entry name" value="UNCHARACTERIZED PROTEIN YGJP"/>
    <property type="match status" value="1"/>
</dbReference>
<evidence type="ECO:0000313" key="2">
    <source>
        <dbReference type="EMBL" id="PRZ38538.1"/>
    </source>
</evidence>
<feature type="domain" description="YgjP-like metallopeptidase" evidence="1">
    <location>
        <begin position="106"/>
        <end position="164"/>
    </location>
</feature>
<evidence type="ECO:0000313" key="3">
    <source>
        <dbReference type="Proteomes" id="UP000237752"/>
    </source>
</evidence>
<dbReference type="Gene3D" id="3.30.2010.10">
    <property type="entry name" value="Metalloproteases ('zincins'), catalytic domain"/>
    <property type="match status" value="1"/>
</dbReference>
<protein>
    <recommendedName>
        <fullName evidence="1">YgjP-like metallopeptidase domain-containing protein</fullName>
    </recommendedName>
</protein>
<sequence>MAAADSTTYQFGTIDGVPVEVRRSRRRKRSVQAYRDGAKIVVLLPASMSRSEQTRWVHQMVDKVTSMERRRRSGVPASDEALLARSAMLSRRYLPPDTTPASVRWVTNQNSRWGSCTPSTKVIRLSHRLKSMPQWVVDYVLLHELTHLIVPGHGADFWAHLTGYAYTERAQGYLEGVQATAQLENVWELGEVADEHAG</sequence>
<evidence type="ECO:0000259" key="1">
    <source>
        <dbReference type="Pfam" id="PF01863"/>
    </source>
</evidence>
<keyword evidence="3" id="KW-1185">Reference proteome</keyword>
<comment type="caution">
    <text evidence="2">The sequence shown here is derived from an EMBL/GenBank/DDBJ whole genome shotgun (WGS) entry which is preliminary data.</text>
</comment>
<dbReference type="InterPro" id="IPR053136">
    <property type="entry name" value="UTP_pyrophosphatase-like"/>
</dbReference>
<reference evidence="2 3" key="1">
    <citation type="submission" date="2018-03" db="EMBL/GenBank/DDBJ databases">
        <title>Genomic Encyclopedia of Archaeal and Bacterial Type Strains, Phase II (KMG-II): from individual species to whole genera.</title>
        <authorList>
            <person name="Goeker M."/>
        </authorList>
    </citation>
    <scope>NUCLEOTIDE SEQUENCE [LARGE SCALE GENOMIC DNA]</scope>
    <source>
        <strain evidence="2 3">DSM 100065</strain>
    </source>
</reference>